<feature type="region of interest" description="Disordered" evidence="4">
    <location>
        <begin position="1"/>
        <end position="109"/>
    </location>
</feature>
<comment type="similarity">
    <text evidence="2">Belongs to the dpy-30 family.</text>
</comment>
<protein>
    <submittedName>
        <fullName evidence="5">Uncharacterized protein</fullName>
    </submittedName>
</protein>
<dbReference type="Proteomes" id="UP000094236">
    <property type="component" value="Unassembled WGS sequence"/>
</dbReference>
<dbReference type="EMBL" id="KV454013">
    <property type="protein sequence ID" value="ODV95756.1"/>
    <property type="molecule type" value="Genomic_DNA"/>
</dbReference>
<feature type="compositionally biased region" description="Low complexity" evidence="4">
    <location>
        <begin position="81"/>
        <end position="103"/>
    </location>
</feature>
<dbReference type="CDD" id="cd22965">
    <property type="entry name" value="DD_DPY30_SDC1"/>
    <property type="match status" value="1"/>
</dbReference>
<proteinExistence type="inferred from homology"/>
<evidence type="ECO:0000256" key="1">
    <source>
        <dbReference type="ARBA" id="ARBA00004123"/>
    </source>
</evidence>
<feature type="compositionally biased region" description="Polar residues" evidence="4">
    <location>
        <begin position="32"/>
        <end position="62"/>
    </location>
</feature>
<dbReference type="InterPro" id="IPR049629">
    <property type="entry name" value="DPY30_SDC1_DD"/>
</dbReference>
<comment type="subcellular location">
    <subcellularLocation>
        <location evidence="1">Nucleus</location>
    </subcellularLocation>
</comment>
<dbReference type="STRING" id="669874.A0A1E4TVJ5"/>
<evidence type="ECO:0000313" key="5">
    <source>
        <dbReference type="EMBL" id="ODV95756.1"/>
    </source>
</evidence>
<feature type="compositionally biased region" description="Polar residues" evidence="4">
    <location>
        <begin position="1"/>
        <end position="18"/>
    </location>
</feature>
<evidence type="ECO:0000256" key="4">
    <source>
        <dbReference type="SAM" id="MobiDB-lite"/>
    </source>
</evidence>
<evidence type="ECO:0000256" key="2">
    <source>
        <dbReference type="ARBA" id="ARBA00010849"/>
    </source>
</evidence>
<dbReference type="GO" id="GO:0005634">
    <property type="term" value="C:nucleus"/>
    <property type="evidence" value="ECO:0007669"/>
    <property type="project" value="UniProtKB-SubCell"/>
</dbReference>
<keyword evidence="6" id="KW-1185">Reference proteome</keyword>
<gene>
    <name evidence="5" type="ORF">PACTADRAFT_32965</name>
</gene>
<sequence length="209" mass="22735">MELSNLISKNSEDNNVGESSGGDRTVSPPPVETQQVNSATTVDQLESASTTPVPQQLTTSTIEIGLQPDSISAGGQRHQVTSNTGSNNGGNHSFNNNINNNTTKQHRGSTPTAKAATLEIPKGLNKADIVGGSMLRRYFNENVTLHLKDGLAELGRVKPEHPLQWLGEWLITKGKEEEELKKKQENHQQTQDQAIKAEDEEGNVKMEDS</sequence>
<keyword evidence="3" id="KW-0539">Nucleus</keyword>
<dbReference type="AlphaFoldDB" id="A0A1E4TVJ5"/>
<dbReference type="OrthoDB" id="417678at2759"/>
<dbReference type="Gene3D" id="1.20.890.10">
    <property type="entry name" value="cAMP-dependent protein kinase regulatory subunit, dimerization-anchoring domain"/>
    <property type="match status" value="1"/>
</dbReference>
<organism evidence="5 6">
    <name type="scientific">Pachysolen tannophilus NRRL Y-2460</name>
    <dbReference type="NCBI Taxonomy" id="669874"/>
    <lineage>
        <taxon>Eukaryota</taxon>
        <taxon>Fungi</taxon>
        <taxon>Dikarya</taxon>
        <taxon>Ascomycota</taxon>
        <taxon>Saccharomycotina</taxon>
        <taxon>Pichiomycetes</taxon>
        <taxon>Pachysolenaceae</taxon>
        <taxon>Pachysolen</taxon>
    </lineage>
</organism>
<dbReference type="InterPro" id="IPR007858">
    <property type="entry name" value="Dpy-30_motif"/>
</dbReference>
<accession>A0A1E4TVJ5</accession>
<evidence type="ECO:0000313" key="6">
    <source>
        <dbReference type="Proteomes" id="UP000094236"/>
    </source>
</evidence>
<name>A0A1E4TVJ5_PACTA</name>
<dbReference type="Pfam" id="PF05186">
    <property type="entry name" value="Dpy-30"/>
    <property type="match status" value="1"/>
</dbReference>
<evidence type="ECO:0000256" key="3">
    <source>
        <dbReference type="ARBA" id="ARBA00023242"/>
    </source>
</evidence>
<feature type="region of interest" description="Disordered" evidence="4">
    <location>
        <begin position="179"/>
        <end position="209"/>
    </location>
</feature>
<reference evidence="6" key="1">
    <citation type="submission" date="2016-05" db="EMBL/GenBank/DDBJ databases">
        <title>Comparative genomics of biotechnologically important yeasts.</title>
        <authorList>
            <consortium name="DOE Joint Genome Institute"/>
            <person name="Riley R."/>
            <person name="Haridas S."/>
            <person name="Wolfe K.H."/>
            <person name="Lopes M.R."/>
            <person name="Hittinger C.T."/>
            <person name="Goker M."/>
            <person name="Salamov A."/>
            <person name="Wisecaver J."/>
            <person name="Long T.M."/>
            <person name="Aerts A.L."/>
            <person name="Barry K."/>
            <person name="Choi C."/>
            <person name="Clum A."/>
            <person name="Coughlan A.Y."/>
            <person name="Deshpande S."/>
            <person name="Douglass A.P."/>
            <person name="Hanson S.J."/>
            <person name="Klenk H.-P."/>
            <person name="Labutti K."/>
            <person name="Lapidus A."/>
            <person name="Lindquist E."/>
            <person name="Lipzen A."/>
            <person name="Meier-Kolthoff J.P."/>
            <person name="Ohm R.A."/>
            <person name="Otillar R.P."/>
            <person name="Pangilinan J."/>
            <person name="Peng Y."/>
            <person name="Rokas A."/>
            <person name="Rosa C.A."/>
            <person name="Scheuner C."/>
            <person name="Sibirny A.A."/>
            <person name="Slot J.C."/>
            <person name="Stielow J.B."/>
            <person name="Sun H."/>
            <person name="Kurtzman C.P."/>
            <person name="Blackwell M."/>
            <person name="Grigoriev I.V."/>
            <person name="Jeffries T.W."/>
        </authorList>
    </citation>
    <scope>NUCLEOTIDE SEQUENCE [LARGE SCALE GENOMIC DNA]</scope>
    <source>
        <strain evidence="6">NRRL Y-2460</strain>
    </source>
</reference>